<organism evidence="2 3">
    <name type="scientific">Micromonospora arborensis</name>
    <dbReference type="NCBI Taxonomy" id="2116518"/>
    <lineage>
        <taxon>Bacteria</taxon>
        <taxon>Bacillati</taxon>
        <taxon>Actinomycetota</taxon>
        <taxon>Actinomycetes</taxon>
        <taxon>Micromonosporales</taxon>
        <taxon>Micromonosporaceae</taxon>
        <taxon>Micromonospora</taxon>
    </lineage>
</organism>
<evidence type="ECO:0000259" key="1">
    <source>
        <dbReference type="Pfam" id="PF03551"/>
    </source>
</evidence>
<evidence type="ECO:0000313" key="3">
    <source>
        <dbReference type="Proteomes" id="UP000248333"/>
    </source>
</evidence>
<accession>A0A318NRG1</accession>
<sequence>MPLDASRNSLVLPILGLLVEQPAHGYDITTRLRDRYGHLSVTRSTITSLLKVLEKAGLVSSGPPERVGNRPPRTAYELTAAGLADFRRKVEVGVCDTPAASVDFVMAVAYVGVLPIDQAASILDGRADRLDQELAALSGLPDGDVLEVHMLEVAYWRTIVATEATWIRTLVRRIRSHEIGWPAQQTDKQGSAEA</sequence>
<dbReference type="InterPro" id="IPR052509">
    <property type="entry name" value="Metal_resp_DNA-bind_regulator"/>
</dbReference>
<dbReference type="InterPro" id="IPR036388">
    <property type="entry name" value="WH-like_DNA-bd_sf"/>
</dbReference>
<comment type="caution">
    <text evidence="2">The sequence shown here is derived from an EMBL/GenBank/DDBJ whole genome shotgun (WGS) entry which is preliminary data.</text>
</comment>
<dbReference type="InterPro" id="IPR005149">
    <property type="entry name" value="Tscrpt_reg_PadR_N"/>
</dbReference>
<feature type="domain" description="Transcription regulator PadR N-terminal" evidence="1">
    <location>
        <begin position="14"/>
        <end position="86"/>
    </location>
</feature>
<dbReference type="Proteomes" id="UP000248333">
    <property type="component" value="Unassembled WGS sequence"/>
</dbReference>
<dbReference type="EMBL" id="PYBV01000010">
    <property type="protein sequence ID" value="PYC73001.1"/>
    <property type="molecule type" value="Genomic_DNA"/>
</dbReference>
<proteinExistence type="predicted"/>
<dbReference type="OrthoDB" id="8443918at2"/>
<dbReference type="Gene3D" id="1.10.10.10">
    <property type="entry name" value="Winged helix-like DNA-binding domain superfamily/Winged helix DNA-binding domain"/>
    <property type="match status" value="1"/>
</dbReference>
<keyword evidence="3" id="KW-1185">Reference proteome</keyword>
<gene>
    <name evidence="2" type="ORF">C7C45_07860</name>
</gene>
<evidence type="ECO:0000313" key="2">
    <source>
        <dbReference type="EMBL" id="PYC73001.1"/>
    </source>
</evidence>
<dbReference type="AlphaFoldDB" id="A0A318NRG1"/>
<dbReference type="InterPro" id="IPR036390">
    <property type="entry name" value="WH_DNA-bd_sf"/>
</dbReference>
<dbReference type="SUPFAM" id="SSF46785">
    <property type="entry name" value="Winged helix' DNA-binding domain"/>
    <property type="match status" value="1"/>
</dbReference>
<reference evidence="2 3" key="1">
    <citation type="submission" date="2018-03" db="EMBL/GenBank/DDBJ databases">
        <title>Bioinformatic expansion and discovery of thiopeptide antibiotics.</title>
        <authorList>
            <person name="Schwalen C.J."/>
            <person name="Hudson G.A."/>
            <person name="Mitchell D.A."/>
        </authorList>
    </citation>
    <scope>NUCLEOTIDE SEQUENCE [LARGE SCALE GENOMIC DNA]</scope>
    <source>
        <strain evidence="2 3">NRRL 8041</strain>
    </source>
</reference>
<protein>
    <submittedName>
        <fullName evidence="2">PadR family transcriptional regulator</fullName>
    </submittedName>
</protein>
<name>A0A318NRG1_9ACTN</name>
<dbReference type="PANTHER" id="PTHR33169">
    <property type="entry name" value="PADR-FAMILY TRANSCRIPTIONAL REGULATOR"/>
    <property type="match status" value="1"/>
</dbReference>
<dbReference type="PANTHER" id="PTHR33169:SF27">
    <property type="entry name" value="TRANSCRIPTIONAL REGULATOR PADR FAMILY PROTEIN"/>
    <property type="match status" value="1"/>
</dbReference>
<dbReference type="Pfam" id="PF03551">
    <property type="entry name" value="PadR"/>
    <property type="match status" value="1"/>
</dbReference>